<evidence type="ECO:0008006" key="3">
    <source>
        <dbReference type="Google" id="ProtNLM"/>
    </source>
</evidence>
<dbReference type="RefSeq" id="WP_101261741.1">
    <property type="nucleotide sequence ID" value="NZ_MVDD01000008.1"/>
</dbReference>
<sequence>MEQKKIESLTGKWIYEEDYGYGIAKGELLLTQIGKKLSGKIIFSENIEAEDTFMIQETLEGEVNLNRVQLKAIEYDIIHADFEINYELDSWDGMLINETTIEGDSLDDQGISGSFKFHRVLEK</sequence>
<dbReference type="AlphaFoldDB" id="A0A2N3HWS6"/>
<dbReference type="OrthoDB" id="1120098at2"/>
<keyword evidence="2" id="KW-1185">Reference proteome</keyword>
<organism evidence="1 2">
    <name type="scientific">Labilibaculum filiforme</name>
    <dbReference type="NCBI Taxonomy" id="1940526"/>
    <lineage>
        <taxon>Bacteria</taxon>
        <taxon>Pseudomonadati</taxon>
        <taxon>Bacteroidota</taxon>
        <taxon>Bacteroidia</taxon>
        <taxon>Marinilabiliales</taxon>
        <taxon>Marinifilaceae</taxon>
        <taxon>Labilibaculum</taxon>
    </lineage>
</organism>
<proteinExistence type="predicted"/>
<dbReference type="EMBL" id="MVDD01000008">
    <property type="protein sequence ID" value="PKQ62497.1"/>
    <property type="molecule type" value="Genomic_DNA"/>
</dbReference>
<comment type="caution">
    <text evidence="1">The sequence shown here is derived from an EMBL/GenBank/DDBJ whole genome shotgun (WGS) entry which is preliminary data.</text>
</comment>
<protein>
    <recommendedName>
        <fullName evidence="3">Lipocalin-like domain-containing protein</fullName>
    </recommendedName>
</protein>
<accession>A0A2N3HWS6</accession>
<evidence type="ECO:0000313" key="1">
    <source>
        <dbReference type="EMBL" id="PKQ62497.1"/>
    </source>
</evidence>
<name>A0A2N3HWS6_9BACT</name>
<gene>
    <name evidence="1" type="ORF">BZG02_12285</name>
</gene>
<dbReference type="Proteomes" id="UP000233535">
    <property type="component" value="Unassembled WGS sequence"/>
</dbReference>
<reference evidence="1 2" key="1">
    <citation type="journal article" date="2017" name="Front. Microbiol.">
        <title>Labilibaculum manganireducens gen. nov., sp. nov. and Labilibaculum filiforme sp. nov., Novel Bacteroidetes Isolated from Subsurface Sediments of the Baltic Sea.</title>
        <authorList>
            <person name="Vandieken V."/>
            <person name="Marshall I.P."/>
            <person name="Niemann H."/>
            <person name="Engelen B."/>
            <person name="Cypionka H."/>
        </authorList>
    </citation>
    <scope>NUCLEOTIDE SEQUENCE [LARGE SCALE GENOMIC DNA]</scope>
    <source>
        <strain evidence="1 2">59.16B</strain>
    </source>
</reference>
<evidence type="ECO:0000313" key="2">
    <source>
        <dbReference type="Proteomes" id="UP000233535"/>
    </source>
</evidence>